<keyword evidence="3" id="KW-1185">Reference proteome</keyword>
<feature type="compositionally biased region" description="Basic and acidic residues" evidence="1">
    <location>
        <begin position="114"/>
        <end position="126"/>
    </location>
</feature>
<dbReference type="RefSeq" id="WP_124774407.1">
    <property type="nucleotide sequence ID" value="NZ_JBEZFR010000017.1"/>
</dbReference>
<protein>
    <submittedName>
        <fullName evidence="2">Uncharacterized protein</fullName>
    </submittedName>
</protein>
<gene>
    <name evidence="2" type="ORF">DLJ59_21370</name>
</gene>
<proteinExistence type="predicted"/>
<comment type="caution">
    <text evidence="2">The sequence shown here is derived from an EMBL/GenBank/DDBJ whole genome shotgun (WGS) entry which is preliminary data.</text>
</comment>
<dbReference type="Proteomes" id="UP000282312">
    <property type="component" value="Unassembled WGS sequence"/>
</dbReference>
<organism evidence="2 3">
    <name type="scientific">Micromonospora inaquosa</name>
    <dbReference type="NCBI Taxonomy" id="2203716"/>
    <lineage>
        <taxon>Bacteria</taxon>
        <taxon>Bacillati</taxon>
        <taxon>Actinomycetota</taxon>
        <taxon>Actinomycetes</taxon>
        <taxon>Micromonosporales</taxon>
        <taxon>Micromonosporaceae</taxon>
        <taxon>Micromonospora</taxon>
    </lineage>
</organism>
<dbReference type="AlphaFoldDB" id="A0A3N9WII5"/>
<evidence type="ECO:0000313" key="2">
    <source>
        <dbReference type="EMBL" id="RQX00459.1"/>
    </source>
</evidence>
<evidence type="ECO:0000313" key="3">
    <source>
        <dbReference type="Proteomes" id="UP000282312"/>
    </source>
</evidence>
<evidence type="ECO:0000256" key="1">
    <source>
        <dbReference type="SAM" id="MobiDB-lite"/>
    </source>
</evidence>
<dbReference type="EMBL" id="QGSZ01000243">
    <property type="protein sequence ID" value="RQX00459.1"/>
    <property type="molecule type" value="Genomic_DNA"/>
</dbReference>
<feature type="region of interest" description="Disordered" evidence="1">
    <location>
        <begin position="63"/>
        <end position="128"/>
    </location>
</feature>
<sequence>MGDLLAGLHAARIDADRAAALAARVRWRLSATEDRLRRTREVADVVAARHFAAAIHPIGPGRCPARGRRLPDRAFGGGTDRPVVAAPTDHSMAAPTDRSVAALDGEPAAPPRHASHDSAADHDSVNDRASVAGSAEVIACGCQAASALVTRRGRLTGPRAHRRALTMVRERRW</sequence>
<accession>A0A3N9WII5</accession>
<reference evidence="2 3" key="1">
    <citation type="submission" date="2018-05" db="EMBL/GenBank/DDBJ databases">
        <title>Micromonospora from Atacama Desert.</title>
        <authorList>
            <person name="Carro L."/>
            <person name="Goodfellow M."/>
            <person name="Klenk H.-P."/>
        </authorList>
    </citation>
    <scope>NUCLEOTIDE SEQUENCE [LARGE SCALE GENOMIC DNA]</scope>
    <source>
        <strain evidence="2 3">LB39</strain>
    </source>
</reference>
<name>A0A3N9WII5_9ACTN</name>